<comment type="caution">
    <text evidence="4">The sequence shown here is derived from an EMBL/GenBank/DDBJ whole genome shotgun (WGS) entry which is preliminary data.</text>
</comment>
<dbReference type="SUPFAM" id="SSF51735">
    <property type="entry name" value="NAD(P)-binding Rossmann-fold domains"/>
    <property type="match status" value="1"/>
</dbReference>
<dbReference type="AlphaFoldDB" id="A0A7K0BP76"/>
<dbReference type="FunFam" id="3.40.50.720:FF:000084">
    <property type="entry name" value="Short-chain dehydrogenase reductase"/>
    <property type="match status" value="1"/>
</dbReference>
<dbReference type="Proteomes" id="UP000487268">
    <property type="component" value="Unassembled WGS sequence"/>
</dbReference>
<dbReference type="PRINTS" id="PR00080">
    <property type="entry name" value="SDRFAMILY"/>
</dbReference>
<reference evidence="4 5" key="1">
    <citation type="submission" date="2019-10" db="EMBL/GenBank/DDBJ databases">
        <title>Actinomadura rubteroloni sp. nov. and Actinomadura macrotermitis sp. nov., isolated from the gut of fungus growing-termite Macrotermes natalensis.</title>
        <authorList>
            <person name="Benndorf R."/>
            <person name="Martin K."/>
            <person name="Kuefner M."/>
            <person name="De Beer W."/>
            <person name="Kaster A.-K."/>
            <person name="Vollmers J."/>
            <person name="Poulsen M."/>
            <person name="Beemelmanns C."/>
        </authorList>
    </citation>
    <scope>NUCLEOTIDE SEQUENCE [LARGE SCALE GENOMIC DNA]</scope>
    <source>
        <strain evidence="4 5">RB68</strain>
    </source>
</reference>
<keyword evidence="3" id="KW-0732">Signal</keyword>
<protein>
    <submittedName>
        <fullName evidence="4">3-oxoacyl-[acyl-carrier-protein] reductase FabG</fullName>
        <ecNumber evidence="4">1.1.1.100</ecNumber>
    </submittedName>
</protein>
<evidence type="ECO:0000256" key="1">
    <source>
        <dbReference type="ARBA" id="ARBA00006484"/>
    </source>
</evidence>
<organism evidence="4 5">
    <name type="scientific">Actinomadura macrotermitis</name>
    <dbReference type="NCBI Taxonomy" id="2585200"/>
    <lineage>
        <taxon>Bacteria</taxon>
        <taxon>Bacillati</taxon>
        <taxon>Actinomycetota</taxon>
        <taxon>Actinomycetes</taxon>
        <taxon>Streptosporangiales</taxon>
        <taxon>Thermomonosporaceae</taxon>
        <taxon>Actinomadura</taxon>
    </lineage>
</organism>
<dbReference type="GO" id="GO:0004316">
    <property type="term" value="F:3-oxoacyl-[acyl-carrier-protein] reductase (NADPH) activity"/>
    <property type="evidence" value="ECO:0007669"/>
    <property type="project" value="UniProtKB-EC"/>
</dbReference>
<sequence>MNLGLSGRRAAVAAASSGLGLAAARALAAEGARVAICGRDRERLGAAVRSLGDGARGVIADVGTPEGATAFVREAQDALGGVDVLVTNAGGPPPGGFATTPLDAYHAALDLNLMSTVAMCRAAVPAMQERGWGRVVAITSITVRQPIPTMILSNTARAGATGFLKTLALEVAKDGVTVNSLLPGFHATERLRTLRGGDWDKVAGEIPAGRVGDPADFGSFVAFLCSEQARFVTGSAIPVDGGEYAGLL</sequence>
<dbReference type="InterPro" id="IPR050259">
    <property type="entry name" value="SDR"/>
</dbReference>
<dbReference type="InterPro" id="IPR036291">
    <property type="entry name" value="NAD(P)-bd_dom_sf"/>
</dbReference>
<keyword evidence="2 4" id="KW-0560">Oxidoreductase</keyword>
<name>A0A7K0BP76_9ACTN</name>
<evidence type="ECO:0000313" key="4">
    <source>
        <dbReference type="EMBL" id="MQY02971.1"/>
    </source>
</evidence>
<evidence type="ECO:0000256" key="3">
    <source>
        <dbReference type="SAM" id="SignalP"/>
    </source>
</evidence>
<feature type="signal peptide" evidence="3">
    <location>
        <begin position="1"/>
        <end position="28"/>
    </location>
</feature>
<dbReference type="Gene3D" id="3.40.50.720">
    <property type="entry name" value="NAD(P)-binding Rossmann-like Domain"/>
    <property type="match status" value="1"/>
</dbReference>
<dbReference type="PANTHER" id="PTHR42879">
    <property type="entry name" value="3-OXOACYL-(ACYL-CARRIER-PROTEIN) REDUCTASE"/>
    <property type="match status" value="1"/>
</dbReference>
<comment type="similarity">
    <text evidence="1">Belongs to the short-chain dehydrogenases/reductases (SDR) family.</text>
</comment>
<dbReference type="RefSeq" id="WP_328593771.1">
    <property type="nucleotide sequence ID" value="NZ_WEGH01000001.1"/>
</dbReference>
<gene>
    <name evidence="4" type="primary">fabG_4</name>
    <name evidence="4" type="ORF">ACRB68_10060</name>
</gene>
<proteinExistence type="inferred from homology"/>
<evidence type="ECO:0000256" key="2">
    <source>
        <dbReference type="ARBA" id="ARBA00023002"/>
    </source>
</evidence>
<dbReference type="InterPro" id="IPR002347">
    <property type="entry name" value="SDR_fam"/>
</dbReference>
<feature type="chain" id="PRO_5029649054" evidence="3">
    <location>
        <begin position="29"/>
        <end position="248"/>
    </location>
</feature>
<evidence type="ECO:0000313" key="5">
    <source>
        <dbReference type="Proteomes" id="UP000487268"/>
    </source>
</evidence>
<keyword evidence="5" id="KW-1185">Reference proteome</keyword>
<dbReference type="PRINTS" id="PR00081">
    <property type="entry name" value="GDHRDH"/>
</dbReference>
<dbReference type="EC" id="1.1.1.100" evidence="4"/>
<accession>A0A7K0BP76</accession>
<dbReference type="EMBL" id="WEGH01000001">
    <property type="protein sequence ID" value="MQY02971.1"/>
    <property type="molecule type" value="Genomic_DNA"/>
</dbReference>
<dbReference type="Pfam" id="PF13561">
    <property type="entry name" value="adh_short_C2"/>
    <property type="match status" value="1"/>
</dbReference>
<dbReference type="PANTHER" id="PTHR42879:SF6">
    <property type="entry name" value="NADPH-DEPENDENT REDUCTASE BACG"/>
    <property type="match status" value="1"/>
</dbReference>